<dbReference type="AlphaFoldDB" id="A0A4S8HD49"/>
<dbReference type="Pfam" id="PF18962">
    <property type="entry name" value="Por_Secre_tail"/>
    <property type="match status" value="1"/>
</dbReference>
<gene>
    <name evidence="2" type="ORF">FAM09_29960</name>
</gene>
<accession>A0A4S8HD49</accession>
<dbReference type="Gene3D" id="2.60.40.4070">
    <property type="match status" value="1"/>
</dbReference>
<reference evidence="2 3" key="1">
    <citation type="submission" date="2019-04" db="EMBL/GenBank/DDBJ databases">
        <title>Niastella caeni sp. nov., isolated from activated sludge.</title>
        <authorList>
            <person name="Sheng M."/>
        </authorList>
    </citation>
    <scope>NUCLEOTIDE SEQUENCE [LARGE SCALE GENOMIC DNA]</scope>
    <source>
        <strain evidence="2 3">HX-2-15</strain>
    </source>
</reference>
<comment type="caution">
    <text evidence="2">The sequence shown here is derived from an EMBL/GenBank/DDBJ whole genome shotgun (WGS) entry which is preliminary data.</text>
</comment>
<name>A0A4S8HD49_9BACT</name>
<evidence type="ECO:0000313" key="2">
    <source>
        <dbReference type="EMBL" id="THU30462.1"/>
    </source>
</evidence>
<keyword evidence="3" id="KW-1185">Reference proteome</keyword>
<protein>
    <submittedName>
        <fullName evidence="2">T9SS type A sorting domain-containing protein</fullName>
    </submittedName>
</protein>
<feature type="domain" description="Secretion system C-terminal sorting" evidence="1">
    <location>
        <begin position="12"/>
        <end position="82"/>
    </location>
</feature>
<evidence type="ECO:0000313" key="3">
    <source>
        <dbReference type="Proteomes" id="UP000306918"/>
    </source>
</evidence>
<dbReference type="OrthoDB" id="1523755at2"/>
<proteinExistence type="predicted"/>
<evidence type="ECO:0000259" key="1">
    <source>
        <dbReference type="Pfam" id="PF18962"/>
    </source>
</evidence>
<dbReference type="EMBL" id="STFF01000016">
    <property type="protein sequence ID" value="THU30462.1"/>
    <property type="molecule type" value="Genomic_DNA"/>
</dbReference>
<dbReference type="NCBIfam" id="TIGR04183">
    <property type="entry name" value="Por_Secre_tail"/>
    <property type="match status" value="1"/>
</dbReference>
<dbReference type="InterPro" id="IPR026444">
    <property type="entry name" value="Secre_tail"/>
</dbReference>
<organism evidence="2 3">
    <name type="scientific">Niastella caeni</name>
    <dbReference type="NCBI Taxonomy" id="2569763"/>
    <lineage>
        <taxon>Bacteria</taxon>
        <taxon>Pseudomonadati</taxon>
        <taxon>Bacteroidota</taxon>
        <taxon>Chitinophagia</taxon>
        <taxon>Chitinophagales</taxon>
        <taxon>Chitinophagaceae</taxon>
        <taxon>Niastella</taxon>
    </lineage>
</organism>
<sequence>MPPEKLRVSNAPNPASVTTKIFYELPAYGRVSIKVFDMLGREVTTLVDAGKQAGFHSTDLDVASLQNGLYYYRIRVKTAKKIWVQTGKISVIK</sequence>
<dbReference type="Proteomes" id="UP000306918">
    <property type="component" value="Unassembled WGS sequence"/>
</dbReference>